<comment type="caution">
    <text evidence="7">The sequence shown here is derived from an EMBL/GenBank/DDBJ whole genome shotgun (WGS) entry which is preliminary data.</text>
</comment>
<dbReference type="SMART" id="SM00342">
    <property type="entry name" value="HTH_ARAC"/>
    <property type="match status" value="1"/>
</dbReference>
<dbReference type="Pfam" id="PF00072">
    <property type="entry name" value="Response_reg"/>
    <property type="match status" value="1"/>
</dbReference>
<dbReference type="PANTHER" id="PTHR43280">
    <property type="entry name" value="ARAC-FAMILY TRANSCRIPTIONAL REGULATOR"/>
    <property type="match status" value="1"/>
</dbReference>
<dbReference type="RefSeq" id="WP_377471399.1">
    <property type="nucleotide sequence ID" value="NZ_JBHLWN010000068.1"/>
</dbReference>
<reference evidence="7 8" key="1">
    <citation type="submission" date="2024-09" db="EMBL/GenBank/DDBJ databases">
        <authorList>
            <person name="Sun Q."/>
            <person name="Mori K."/>
        </authorList>
    </citation>
    <scope>NUCLEOTIDE SEQUENCE [LARGE SCALE GENOMIC DNA]</scope>
    <source>
        <strain evidence="7 8">CCM 7759</strain>
    </source>
</reference>
<dbReference type="Gene3D" id="1.10.10.60">
    <property type="entry name" value="Homeodomain-like"/>
    <property type="match status" value="2"/>
</dbReference>
<evidence type="ECO:0000259" key="6">
    <source>
        <dbReference type="PROSITE" id="PS50110"/>
    </source>
</evidence>
<dbReference type="SUPFAM" id="SSF46689">
    <property type="entry name" value="Homeodomain-like"/>
    <property type="match status" value="2"/>
</dbReference>
<dbReference type="SMART" id="SM00448">
    <property type="entry name" value="REC"/>
    <property type="match status" value="1"/>
</dbReference>
<dbReference type="PRINTS" id="PR00032">
    <property type="entry name" value="HTHARAC"/>
</dbReference>
<dbReference type="EMBL" id="JBHLWN010000068">
    <property type="protein sequence ID" value="MFC0214062.1"/>
    <property type="molecule type" value="Genomic_DNA"/>
</dbReference>
<dbReference type="InterPro" id="IPR009057">
    <property type="entry name" value="Homeodomain-like_sf"/>
</dbReference>
<sequence length="254" mass="29120">MWTVLLVEDEPQAREYVRAVFQKVTADFRVVGEANHGEEAIAFIREHEPDLVISDIVMPVMDGVELLQTAREEGFDCRFVMLTCMSDFEYARQAVEYGASGYLLKLSMDAVSLERTLSKVGQELRQRGKLRKIERYLSDVTEPSLQPTDHPTVNQVIALIQNHYRDNLSLSSLAEQVNIDSSYLSDLFRKKTGDTVTHYMQKVRVEAAKLLLLETDRTVSEIGEQVGFVNDNYFIKIFKKWTGATPSDFRRKEK</sequence>
<dbReference type="PROSITE" id="PS50110">
    <property type="entry name" value="RESPONSE_REGULATORY"/>
    <property type="match status" value="1"/>
</dbReference>
<dbReference type="InterPro" id="IPR018062">
    <property type="entry name" value="HTH_AraC-typ_CS"/>
</dbReference>
<dbReference type="Proteomes" id="UP001589776">
    <property type="component" value="Unassembled WGS sequence"/>
</dbReference>
<keyword evidence="8" id="KW-1185">Reference proteome</keyword>
<evidence type="ECO:0000259" key="5">
    <source>
        <dbReference type="PROSITE" id="PS01124"/>
    </source>
</evidence>
<dbReference type="SUPFAM" id="SSF52172">
    <property type="entry name" value="CheY-like"/>
    <property type="match status" value="1"/>
</dbReference>
<feature type="domain" description="HTH araC/xylS-type" evidence="5">
    <location>
        <begin position="154"/>
        <end position="252"/>
    </location>
</feature>
<dbReference type="InterPro" id="IPR018060">
    <property type="entry name" value="HTH_AraC"/>
</dbReference>
<keyword evidence="1" id="KW-0805">Transcription regulation</keyword>
<dbReference type="CDD" id="cd17536">
    <property type="entry name" value="REC_YesN-like"/>
    <property type="match status" value="1"/>
</dbReference>
<gene>
    <name evidence="7" type="ORF">ACFFK0_16670</name>
</gene>
<protein>
    <submittedName>
        <fullName evidence="7">Response regulator</fullName>
    </submittedName>
</protein>
<evidence type="ECO:0000256" key="4">
    <source>
        <dbReference type="PROSITE-ProRule" id="PRU00169"/>
    </source>
</evidence>
<accession>A0ABV6DN79</accession>
<dbReference type="InterPro" id="IPR011006">
    <property type="entry name" value="CheY-like_superfamily"/>
</dbReference>
<organism evidence="7 8">
    <name type="scientific">Paenibacillus chartarius</name>
    <dbReference type="NCBI Taxonomy" id="747481"/>
    <lineage>
        <taxon>Bacteria</taxon>
        <taxon>Bacillati</taxon>
        <taxon>Bacillota</taxon>
        <taxon>Bacilli</taxon>
        <taxon>Bacillales</taxon>
        <taxon>Paenibacillaceae</taxon>
        <taxon>Paenibacillus</taxon>
    </lineage>
</organism>
<dbReference type="PROSITE" id="PS00041">
    <property type="entry name" value="HTH_ARAC_FAMILY_1"/>
    <property type="match status" value="1"/>
</dbReference>
<keyword evidence="4" id="KW-0597">Phosphoprotein</keyword>
<evidence type="ECO:0000313" key="8">
    <source>
        <dbReference type="Proteomes" id="UP001589776"/>
    </source>
</evidence>
<evidence type="ECO:0000313" key="7">
    <source>
        <dbReference type="EMBL" id="MFC0214062.1"/>
    </source>
</evidence>
<keyword evidence="3" id="KW-0804">Transcription</keyword>
<feature type="modified residue" description="4-aspartylphosphate" evidence="4">
    <location>
        <position position="55"/>
    </location>
</feature>
<evidence type="ECO:0000256" key="2">
    <source>
        <dbReference type="ARBA" id="ARBA00023125"/>
    </source>
</evidence>
<proteinExistence type="predicted"/>
<evidence type="ECO:0000256" key="3">
    <source>
        <dbReference type="ARBA" id="ARBA00023163"/>
    </source>
</evidence>
<name>A0ABV6DN79_9BACL</name>
<feature type="domain" description="Response regulatory" evidence="6">
    <location>
        <begin position="3"/>
        <end position="120"/>
    </location>
</feature>
<dbReference type="PANTHER" id="PTHR43280:SF28">
    <property type="entry name" value="HTH-TYPE TRANSCRIPTIONAL ACTIVATOR RHAS"/>
    <property type="match status" value="1"/>
</dbReference>
<dbReference type="PROSITE" id="PS01124">
    <property type="entry name" value="HTH_ARAC_FAMILY_2"/>
    <property type="match status" value="1"/>
</dbReference>
<keyword evidence="2" id="KW-0238">DNA-binding</keyword>
<dbReference type="InterPro" id="IPR020449">
    <property type="entry name" value="Tscrpt_reg_AraC-type_HTH"/>
</dbReference>
<dbReference type="Gene3D" id="3.40.50.2300">
    <property type="match status" value="1"/>
</dbReference>
<dbReference type="Pfam" id="PF12833">
    <property type="entry name" value="HTH_18"/>
    <property type="match status" value="1"/>
</dbReference>
<dbReference type="InterPro" id="IPR001789">
    <property type="entry name" value="Sig_transdc_resp-reg_receiver"/>
</dbReference>
<evidence type="ECO:0000256" key="1">
    <source>
        <dbReference type="ARBA" id="ARBA00023015"/>
    </source>
</evidence>